<dbReference type="GO" id="GO:0046872">
    <property type="term" value="F:metal ion binding"/>
    <property type="evidence" value="ECO:0007669"/>
    <property type="project" value="UniProtKB-KW"/>
</dbReference>
<evidence type="ECO:0000256" key="4">
    <source>
        <dbReference type="ARBA" id="ARBA00020076"/>
    </source>
</evidence>
<dbReference type="Proteomes" id="UP000028701">
    <property type="component" value="Unassembled WGS sequence"/>
</dbReference>
<accession>A0A081CXC3</accession>
<keyword evidence="8 13" id="KW-1133">Transmembrane helix</keyword>
<comment type="subunit">
    <text evidence="11">Part of an enzyme complex containing four subunits: a flavoprotein, an iron-sulfur protein, plus two membrane-anchoring proteins, SdhC and SdhD. The complex can form homotrimers.</text>
</comment>
<keyword evidence="5 12" id="KW-0349">Heme</keyword>
<feature type="transmembrane region" description="Helical" evidence="13">
    <location>
        <begin position="46"/>
        <end position="67"/>
    </location>
</feature>
<reference evidence="14 15" key="1">
    <citation type="submission" date="2014-08" db="EMBL/GenBank/DDBJ databases">
        <title>Whole genome shotgun sequence of Rhizobium rubi NBRC 13261.</title>
        <authorList>
            <person name="Katano-Makiyama Y."/>
            <person name="Hosoyama A."/>
            <person name="Hashimoto M."/>
            <person name="Hosoyama Y."/>
            <person name="Noguchi M."/>
            <person name="Tsuchikane K."/>
            <person name="Uohara A."/>
            <person name="Ohji S."/>
            <person name="Ichikawa N."/>
            <person name="Kimura A."/>
            <person name="Yamazoe A."/>
            <person name="Fujita N."/>
        </authorList>
    </citation>
    <scope>NUCLEOTIDE SEQUENCE [LARGE SCALE GENOMIC DNA]</scope>
    <source>
        <strain evidence="14 15">NBRC 13261</strain>
    </source>
</reference>
<dbReference type="InterPro" id="IPR014314">
    <property type="entry name" value="Succ_DH_cytb556"/>
</dbReference>
<feature type="transmembrane region" description="Helical" evidence="13">
    <location>
        <begin position="129"/>
        <end position="148"/>
    </location>
</feature>
<comment type="subcellular location">
    <subcellularLocation>
        <location evidence="2">Membrane</location>
        <topology evidence="2">Multi-pass membrane protein</topology>
    </subcellularLocation>
</comment>
<keyword evidence="9 12" id="KW-0408">Iron</keyword>
<dbReference type="GO" id="GO:0006099">
    <property type="term" value="P:tricarboxylic acid cycle"/>
    <property type="evidence" value="ECO:0007669"/>
    <property type="project" value="InterPro"/>
</dbReference>
<comment type="similarity">
    <text evidence="3">Belongs to the cytochrome b560 family.</text>
</comment>
<dbReference type="SUPFAM" id="SSF81343">
    <property type="entry name" value="Fumarate reductase respiratory complex transmembrane subunits"/>
    <property type="match status" value="1"/>
</dbReference>
<evidence type="ECO:0000256" key="7">
    <source>
        <dbReference type="ARBA" id="ARBA00022723"/>
    </source>
</evidence>
<evidence type="ECO:0000256" key="10">
    <source>
        <dbReference type="ARBA" id="ARBA00023136"/>
    </source>
</evidence>
<comment type="function">
    <text evidence="1">Membrane-anchoring subunit of succinate dehydrogenase (SDH).</text>
</comment>
<dbReference type="InterPro" id="IPR000701">
    <property type="entry name" value="SuccDH_FuR_B_TM-su"/>
</dbReference>
<dbReference type="AlphaFoldDB" id="A0A081CXC3"/>
<evidence type="ECO:0000256" key="6">
    <source>
        <dbReference type="ARBA" id="ARBA00022692"/>
    </source>
</evidence>
<dbReference type="InterPro" id="IPR018495">
    <property type="entry name" value="Succ_DH_cyt_bsu_CS"/>
</dbReference>
<dbReference type="PANTHER" id="PTHR10978:SF5">
    <property type="entry name" value="SUCCINATE DEHYDROGENASE CYTOCHROME B560 SUBUNIT, MITOCHONDRIAL"/>
    <property type="match status" value="1"/>
</dbReference>
<protein>
    <recommendedName>
        <fullName evidence="4">Succinate dehydrogenase cytochrome b556 subunit</fullName>
    </recommendedName>
</protein>
<evidence type="ECO:0000256" key="1">
    <source>
        <dbReference type="ARBA" id="ARBA00004050"/>
    </source>
</evidence>
<evidence type="ECO:0000256" key="3">
    <source>
        <dbReference type="ARBA" id="ARBA00007244"/>
    </source>
</evidence>
<dbReference type="GO" id="GO:0016020">
    <property type="term" value="C:membrane"/>
    <property type="evidence" value="ECO:0007669"/>
    <property type="project" value="UniProtKB-SubCell"/>
</dbReference>
<comment type="cofactor">
    <cofactor evidence="12">
        <name>heme</name>
        <dbReference type="ChEBI" id="CHEBI:30413"/>
    </cofactor>
    <text evidence="12">The heme is bound between the two transmembrane subunits.</text>
</comment>
<gene>
    <name evidence="14" type="primary">sdhC</name>
    <name evidence="14" type="ORF">RRU01S_16_00820</name>
</gene>
<feature type="binding site" description="axial binding residue" evidence="12">
    <location>
        <position position="102"/>
    </location>
    <ligand>
        <name>heme</name>
        <dbReference type="ChEBI" id="CHEBI:30413"/>
        <note>ligand shared with second transmembrane subunit</note>
    </ligand>
    <ligandPart>
        <name>Fe</name>
        <dbReference type="ChEBI" id="CHEBI:18248"/>
    </ligandPart>
</feature>
<evidence type="ECO:0000256" key="2">
    <source>
        <dbReference type="ARBA" id="ARBA00004141"/>
    </source>
</evidence>
<keyword evidence="10 13" id="KW-0472">Membrane</keyword>
<feature type="transmembrane region" description="Helical" evidence="13">
    <location>
        <begin position="79"/>
        <end position="100"/>
    </location>
</feature>
<dbReference type="InterPro" id="IPR034804">
    <property type="entry name" value="SQR/QFR_C/D"/>
</dbReference>
<evidence type="ECO:0000256" key="8">
    <source>
        <dbReference type="ARBA" id="ARBA00022989"/>
    </source>
</evidence>
<dbReference type="PANTHER" id="PTHR10978">
    <property type="entry name" value="SUCCINATE DEHYDROGENASE CYTOCHROME B560 SUBUNIT"/>
    <property type="match status" value="1"/>
</dbReference>
<evidence type="ECO:0000256" key="5">
    <source>
        <dbReference type="ARBA" id="ARBA00022617"/>
    </source>
</evidence>
<dbReference type="CDD" id="cd03499">
    <property type="entry name" value="SQR_TypeC_SdhC"/>
    <property type="match status" value="1"/>
</dbReference>
<dbReference type="PIRSF" id="PIRSF000178">
    <property type="entry name" value="SDH_cyt_b560"/>
    <property type="match status" value="1"/>
</dbReference>
<keyword evidence="7 12" id="KW-0479">Metal-binding</keyword>
<dbReference type="Pfam" id="PF01127">
    <property type="entry name" value="Sdh_cyt"/>
    <property type="match status" value="1"/>
</dbReference>
<evidence type="ECO:0000256" key="9">
    <source>
        <dbReference type="ARBA" id="ARBA00023004"/>
    </source>
</evidence>
<dbReference type="PROSITE" id="PS01000">
    <property type="entry name" value="SDH_CYT_1"/>
    <property type="match status" value="1"/>
</dbReference>
<dbReference type="EMBL" id="BBJU01000016">
    <property type="protein sequence ID" value="GAK71319.1"/>
    <property type="molecule type" value="Genomic_DNA"/>
</dbReference>
<proteinExistence type="inferred from homology"/>
<evidence type="ECO:0000313" key="14">
    <source>
        <dbReference type="EMBL" id="GAK71319.1"/>
    </source>
</evidence>
<keyword evidence="6 13" id="KW-0812">Transmembrane</keyword>
<evidence type="ECO:0000256" key="11">
    <source>
        <dbReference type="ARBA" id="ARBA00025912"/>
    </source>
</evidence>
<dbReference type="eggNOG" id="COG2009">
    <property type="taxonomic scope" value="Bacteria"/>
</dbReference>
<dbReference type="Gene3D" id="1.20.1300.10">
    <property type="entry name" value="Fumarate reductase/succinate dehydrogenase, transmembrane subunit"/>
    <property type="match status" value="1"/>
</dbReference>
<dbReference type="GO" id="GO:0009055">
    <property type="term" value="F:electron transfer activity"/>
    <property type="evidence" value="ECO:0007669"/>
    <property type="project" value="InterPro"/>
</dbReference>
<evidence type="ECO:0000313" key="15">
    <source>
        <dbReference type="Proteomes" id="UP000028701"/>
    </source>
</evidence>
<comment type="caution">
    <text evidence="14">The sequence shown here is derived from an EMBL/GenBank/DDBJ whole genome shotgun (WGS) entry which is preliminary data.</text>
</comment>
<name>A0A081CXC3_9HYPH</name>
<sequence>MCVVWGRPQFEAQERREVYMANTTSNRPLSPHLQVYKLIPTMLASIVHRITGAALYFGTLLVAWWLIATASGVDAYSWVQWAMSSIIGKLVLIGYTWALVHHMLGGFRHFMWDLGHGFDKHFTTKIAKASWVVSICLTALIWVVALIVR</sequence>
<organism evidence="14 15">
    <name type="scientific">Agrobacterium rubi TR3 = NBRC 13261</name>
    <dbReference type="NCBI Taxonomy" id="1368415"/>
    <lineage>
        <taxon>Bacteria</taxon>
        <taxon>Pseudomonadati</taxon>
        <taxon>Pseudomonadota</taxon>
        <taxon>Alphaproteobacteria</taxon>
        <taxon>Hyphomicrobiales</taxon>
        <taxon>Rhizobiaceae</taxon>
        <taxon>Rhizobium/Agrobacterium group</taxon>
        <taxon>Agrobacterium</taxon>
    </lineage>
</organism>
<evidence type="ECO:0000256" key="13">
    <source>
        <dbReference type="SAM" id="Phobius"/>
    </source>
</evidence>
<evidence type="ECO:0000256" key="12">
    <source>
        <dbReference type="PIRSR" id="PIRSR000178-1"/>
    </source>
</evidence>
<dbReference type="NCBIfam" id="TIGR02970">
    <property type="entry name" value="succ_dehyd_cytB"/>
    <property type="match status" value="1"/>
</dbReference>